<accession>A0AAW8FUB2</accession>
<comment type="caution">
    <text evidence="2">The sequence shown here is derived from an EMBL/GenBank/DDBJ whole genome shotgun (WGS) entry which is preliminary data.</text>
</comment>
<feature type="compositionally biased region" description="Basic residues" evidence="1">
    <location>
        <begin position="24"/>
        <end position="33"/>
    </location>
</feature>
<dbReference type="AlphaFoldDB" id="A0AAW8FUB2"/>
<evidence type="ECO:0000313" key="2">
    <source>
        <dbReference type="EMBL" id="MDQ0913636.1"/>
    </source>
</evidence>
<name>A0AAW8FUB2_9ACTN</name>
<proteinExistence type="predicted"/>
<sequence length="67" mass="7009">MDLAAPTPCAVLGEVLGVSIGGHRLGRRHRRPPRAVAAELSRRPKSGDQGRVLAVPLSKDGDDGVSE</sequence>
<gene>
    <name evidence="2" type="ORF">QFZ22_009708</name>
</gene>
<reference evidence="2" key="1">
    <citation type="submission" date="2023-07" db="EMBL/GenBank/DDBJ databases">
        <title>Comparative genomics of wheat-associated soil bacteria to identify genetic determinants of phenazine resistance.</title>
        <authorList>
            <person name="Mouncey N."/>
        </authorList>
    </citation>
    <scope>NUCLEOTIDE SEQUENCE</scope>
    <source>
        <strain evidence="2">V4I22</strain>
    </source>
</reference>
<dbReference type="EMBL" id="JAUSZV010000006">
    <property type="protein sequence ID" value="MDQ0913636.1"/>
    <property type="molecule type" value="Genomic_DNA"/>
</dbReference>
<dbReference type="RefSeq" id="WP_306987039.1">
    <property type="nucleotide sequence ID" value="NZ_JAUSZV010000006.1"/>
</dbReference>
<protein>
    <submittedName>
        <fullName evidence="2">Uncharacterized protein</fullName>
    </submittedName>
</protein>
<organism evidence="2 3">
    <name type="scientific">Streptomyces canus</name>
    <dbReference type="NCBI Taxonomy" id="58343"/>
    <lineage>
        <taxon>Bacteria</taxon>
        <taxon>Bacillati</taxon>
        <taxon>Actinomycetota</taxon>
        <taxon>Actinomycetes</taxon>
        <taxon>Kitasatosporales</taxon>
        <taxon>Streptomycetaceae</taxon>
        <taxon>Streptomyces</taxon>
        <taxon>Streptomyces aurantiacus group</taxon>
    </lineage>
</organism>
<evidence type="ECO:0000256" key="1">
    <source>
        <dbReference type="SAM" id="MobiDB-lite"/>
    </source>
</evidence>
<evidence type="ECO:0000313" key="3">
    <source>
        <dbReference type="Proteomes" id="UP001234216"/>
    </source>
</evidence>
<dbReference type="Proteomes" id="UP001234216">
    <property type="component" value="Unassembled WGS sequence"/>
</dbReference>
<feature type="region of interest" description="Disordered" evidence="1">
    <location>
        <begin position="23"/>
        <end position="67"/>
    </location>
</feature>